<name>A0A2M6WIA7_9BACT</name>
<dbReference type="AlphaFoldDB" id="A0A2M6WIA7"/>
<evidence type="ECO:0000313" key="3">
    <source>
        <dbReference type="Proteomes" id="UP000228635"/>
    </source>
</evidence>
<evidence type="ECO:0000313" key="2">
    <source>
        <dbReference type="EMBL" id="PIT92474.1"/>
    </source>
</evidence>
<feature type="transmembrane region" description="Helical" evidence="1">
    <location>
        <begin position="15"/>
        <end position="33"/>
    </location>
</feature>
<sequence length="95" mass="11255">MYDIQKRYGAYKRGVIYFTVYSVILFFIAPVNFFQLKTFLYFLIGYAISGVAAVLFMSLQNKIENRLNPNFWILNILIDVVGHFAYSYALFYLFF</sequence>
<proteinExistence type="predicted"/>
<keyword evidence="1" id="KW-1133">Transmembrane helix</keyword>
<feature type="transmembrane region" description="Helical" evidence="1">
    <location>
        <begin position="39"/>
        <end position="59"/>
    </location>
</feature>
<dbReference type="EMBL" id="PFBA01000020">
    <property type="protein sequence ID" value="PIT92474.1"/>
    <property type="molecule type" value="Genomic_DNA"/>
</dbReference>
<accession>A0A2M6WIA7</accession>
<keyword evidence="1" id="KW-0812">Transmembrane</keyword>
<gene>
    <name evidence="2" type="ORF">COU08_02230</name>
</gene>
<comment type="caution">
    <text evidence="2">The sequence shown here is derived from an EMBL/GenBank/DDBJ whole genome shotgun (WGS) entry which is preliminary data.</text>
</comment>
<reference evidence="3" key="1">
    <citation type="submission" date="2017-09" db="EMBL/GenBank/DDBJ databases">
        <title>Depth-based differentiation of microbial function through sediment-hosted aquifers and enrichment of novel symbionts in the deep terrestrial subsurface.</title>
        <authorList>
            <person name="Probst A.J."/>
            <person name="Ladd B."/>
            <person name="Jarett J.K."/>
            <person name="Geller-Mcgrath D.E."/>
            <person name="Sieber C.M.K."/>
            <person name="Emerson J.B."/>
            <person name="Anantharaman K."/>
            <person name="Thomas B.C."/>
            <person name="Malmstrom R."/>
            <person name="Stieglmeier M."/>
            <person name="Klingl A."/>
            <person name="Woyke T."/>
            <person name="Ryan C.M."/>
            <person name="Banfield J.F."/>
        </authorList>
    </citation>
    <scope>NUCLEOTIDE SEQUENCE [LARGE SCALE GENOMIC DNA]</scope>
</reference>
<protein>
    <submittedName>
        <fullName evidence="2">Uncharacterized protein</fullName>
    </submittedName>
</protein>
<feature type="transmembrane region" description="Helical" evidence="1">
    <location>
        <begin position="71"/>
        <end position="94"/>
    </location>
</feature>
<keyword evidence="1" id="KW-0472">Membrane</keyword>
<dbReference type="Proteomes" id="UP000228635">
    <property type="component" value="Unassembled WGS sequence"/>
</dbReference>
<evidence type="ECO:0000256" key="1">
    <source>
        <dbReference type="SAM" id="Phobius"/>
    </source>
</evidence>
<organism evidence="2 3">
    <name type="scientific">Candidatus Harrisonbacteria bacterium CG10_big_fil_rev_8_21_14_0_10_42_17</name>
    <dbReference type="NCBI Taxonomy" id="1974584"/>
    <lineage>
        <taxon>Bacteria</taxon>
        <taxon>Candidatus Harrisoniibacteriota</taxon>
    </lineage>
</organism>